<comment type="caution">
    <text evidence="1">The sequence shown here is derived from an EMBL/GenBank/DDBJ whole genome shotgun (WGS) entry which is preliminary data.</text>
</comment>
<organism evidence="1 2">
    <name type="scientific">Xenorhabdus szentirmaii DSM 16338</name>
    <dbReference type="NCBI Taxonomy" id="1427518"/>
    <lineage>
        <taxon>Bacteria</taxon>
        <taxon>Pseudomonadati</taxon>
        <taxon>Pseudomonadota</taxon>
        <taxon>Gammaproteobacteria</taxon>
        <taxon>Enterobacterales</taxon>
        <taxon>Morganellaceae</taxon>
        <taxon>Xenorhabdus</taxon>
    </lineage>
</organism>
<sequence>MPVRDNGSASNELNAADKAASDAITFQQSILNLESHDIQALAGIRAKTCEAIAALNAATVYEENAGLVSDAVNHLSGFLAAVARSSMAGGQ</sequence>
<evidence type="ECO:0000313" key="1">
    <source>
        <dbReference type="EMBL" id="CDL85185.1"/>
    </source>
</evidence>
<name>W1J6S1_9GAMM</name>
<accession>W1J6S1</accession>
<dbReference type="AlphaFoldDB" id="W1J6S1"/>
<protein>
    <submittedName>
        <fullName evidence="1">Uncharacterized protein</fullName>
    </submittedName>
</protein>
<evidence type="ECO:0000313" key="2">
    <source>
        <dbReference type="Proteomes" id="UP000019202"/>
    </source>
</evidence>
<dbReference type="EMBL" id="CBXF010000127">
    <property type="protein sequence ID" value="CDL85185.1"/>
    <property type="molecule type" value="Genomic_DNA"/>
</dbReference>
<reference evidence="1" key="1">
    <citation type="submission" date="2013-11" db="EMBL/GenBank/DDBJ databases">
        <title>Draft genome sequence and annotation of the entomopathogenic bacteria, Xenorhabdus cabanillasi strain JM26 and Xenorhabdus szentirmai strain DSM 16338.</title>
        <authorList>
            <person name="Gualtieri M."/>
            <person name="Ogier J.C."/>
            <person name="Pages S."/>
            <person name="Givaudan A."/>
            <person name="Gaudriault S."/>
        </authorList>
    </citation>
    <scope>NUCLEOTIDE SEQUENCE [LARGE SCALE GENOMIC DNA]</scope>
    <source>
        <strain evidence="1">DSM 16338</strain>
    </source>
</reference>
<keyword evidence="2" id="KW-1185">Reference proteome</keyword>
<dbReference type="Proteomes" id="UP000019202">
    <property type="component" value="Unassembled WGS sequence"/>
</dbReference>
<proteinExistence type="predicted"/>
<dbReference type="STRING" id="1427518.XSR1_650002"/>
<gene>
    <name evidence="1" type="ORF">XSR1_650002</name>
</gene>